<reference evidence="1" key="2">
    <citation type="journal article" date="2015" name="Fish Shellfish Immunol.">
        <title>Early steps in the European eel (Anguilla anguilla)-Vibrio vulnificus interaction in the gills: Role of the RtxA13 toxin.</title>
        <authorList>
            <person name="Callol A."/>
            <person name="Pajuelo D."/>
            <person name="Ebbesson L."/>
            <person name="Teles M."/>
            <person name="MacKenzie S."/>
            <person name="Amaro C."/>
        </authorList>
    </citation>
    <scope>NUCLEOTIDE SEQUENCE</scope>
</reference>
<dbReference type="AlphaFoldDB" id="A0A0E9W8H4"/>
<name>A0A0E9W8H4_ANGAN</name>
<protein>
    <submittedName>
        <fullName evidence="1">Uncharacterized protein</fullName>
    </submittedName>
</protein>
<evidence type="ECO:0000313" key="1">
    <source>
        <dbReference type="EMBL" id="JAH86611.1"/>
    </source>
</evidence>
<proteinExistence type="predicted"/>
<organism evidence="1">
    <name type="scientific">Anguilla anguilla</name>
    <name type="common">European freshwater eel</name>
    <name type="synonym">Muraena anguilla</name>
    <dbReference type="NCBI Taxonomy" id="7936"/>
    <lineage>
        <taxon>Eukaryota</taxon>
        <taxon>Metazoa</taxon>
        <taxon>Chordata</taxon>
        <taxon>Craniata</taxon>
        <taxon>Vertebrata</taxon>
        <taxon>Euteleostomi</taxon>
        <taxon>Actinopterygii</taxon>
        <taxon>Neopterygii</taxon>
        <taxon>Teleostei</taxon>
        <taxon>Anguilliformes</taxon>
        <taxon>Anguillidae</taxon>
        <taxon>Anguilla</taxon>
    </lineage>
</organism>
<accession>A0A0E9W8H4</accession>
<sequence length="92" mass="10546">MYKLSKSEMIDNSMNSIRWATVLNSDRCSKSVEYSENCYTSSLTQKRAPQKCSIPLRLGASPLPSRQLRVSIAFLFRPSVYKEHSLRTEPVM</sequence>
<reference evidence="1" key="1">
    <citation type="submission" date="2014-11" db="EMBL/GenBank/DDBJ databases">
        <authorList>
            <person name="Amaro Gonzalez C."/>
        </authorList>
    </citation>
    <scope>NUCLEOTIDE SEQUENCE</scope>
</reference>
<dbReference type="EMBL" id="GBXM01021966">
    <property type="protein sequence ID" value="JAH86611.1"/>
    <property type="molecule type" value="Transcribed_RNA"/>
</dbReference>